<dbReference type="VEuPathDB" id="FungiDB:BO82DRAFT_420158"/>
<evidence type="ECO:0000256" key="3">
    <source>
        <dbReference type="ARBA" id="ARBA00022723"/>
    </source>
</evidence>
<dbReference type="RefSeq" id="XP_025489483.1">
    <property type="nucleotide sequence ID" value="XM_025640128.1"/>
</dbReference>
<proteinExistence type="inferred from homology"/>
<dbReference type="GO" id="GO:0051213">
    <property type="term" value="F:dioxygenase activity"/>
    <property type="evidence" value="ECO:0007669"/>
    <property type="project" value="UniProtKB-KW"/>
</dbReference>
<dbReference type="Gene3D" id="3.60.130.10">
    <property type="entry name" value="Clavaminate synthase-like"/>
    <property type="match status" value="1"/>
</dbReference>
<dbReference type="PANTHER" id="PTHR43779">
    <property type="entry name" value="DIOXYGENASE RV0097-RELATED"/>
    <property type="match status" value="1"/>
</dbReference>
<keyword evidence="3" id="KW-0479">Metal-binding</keyword>
<dbReference type="SUPFAM" id="SSF51197">
    <property type="entry name" value="Clavaminate synthase-like"/>
    <property type="match status" value="1"/>
</dbReference>
<comment type="similarity">
    <text evidence="2">Belongs to the TfdA dioxygenase family.</text>
</comment>
<dbReference type="Proteomes" id="UP000248340">
    <property type="component" value="Unassembled WGS sequence"/>
</dbReference>
<evidence type="ECO:0000256" key="1">
    <source>
        <dbReference type="ARBA" id="ARBA00001954"/>
    </source>
</evidence>
<sequence length="354" mass="39097">MGATITGVDMNNLTDVEFRLIREAIYTHQVVIVKGQEKLKPINQFEFVRRLDPEANPVHGFLTDDGKFNVVRGSKGVTLVGQGYISHNKHGGDGLTLQSGTHADLHVETLSAEELASGQSRFGAFHFDGVIYGSYPSRVTTLRCVQAPKGPDVTIRWDDGTGRTMTAKPGLTAFINGSQLYEMLTPEEKALADNSSWSPAPQPYVWTGTRKIRNCGLGMAPGGKTVPLDQLPAWTSDKVYRLPMVWVNPVTGAKCFQILPDVVEKLYVKSKPGAEERTVEDSDEIRLWLNDILDRICTPENILIPEYEEDDVVMFNNWGVLHSSIDFPKSYGTRIMHQCHIASSTVPVGPTAVV</sequence>
<evidence type="ECO:0000256" key="5">
    <source>
        <dbReference type="ARBA" id="ARBA00023002"/>
    </source>
</evidence>
<keyword evidence="4 8" id="KW-0223">Dioxygenase</keyword>
<dbReference type="PANTHER" id="PTHR43779:SF2">
    <property type="entry name" value="ALPHA-KETOGLUTARATE-DEPENDENT XANTHINE DIOXYGENASE XAN1"/>
    <property type="match status" value="1"/>
</dbReference>
<comment type="cofactor">
    <cofactor evidence="1">
        <name>Fe(2+)</name>
        <dbReference type="ChEBI" id="CHEBI:29033"/>
    </cofactor>
</comment>
<dbReference type="GeneID" id="37142870"/>
<reference evidence="8 9" key="1">
    <citation type="submission" date="2016-12" db="EMBL/GenBank/DDBJ databases">
        <title>The genomes of Aspergillus section Nigri reveals drivers in fungal speciation.</title>
        <authorList>
            <consortium name="DOE Joint Genome Institute"/>
            <person name="Vesth T.C."/>
            <person name="Nybo J."/>
            <person name="Theobald S."/>
            <person name="Brandl J."/>
            <person name="Frisvad J.C."/>
            <person name="Nielsen K.F."/>
            <person name="Lyhne E.K."/>
            <person name="Kogle M.E."/>
            <person name="Kuo A."/>
            <person name="Riley R."/>
            <person name="Clum A."/>
            <person name="Nolan M."/>
            <person name="Lipzen A."/>
            <person name="Salamov A."/>
            <person name="Henrissat B."/>
            <person name="Wiebenga A."/>
            <person name="De Vries R.P."/>
            <person name="Grigoriev I.V."/>
            <person name="Mortensen U.H."/>
            <person name="Andersen M.R."/>
            <person name="Baker S.E."/>
        </authorList>
    </citation>
    <scope>NUCLEOTIDE SEQUENCE [LARGE SCALE GENOMIC DNA]</scope>
    <source>
        <strain evidence="8 9">CBS 121591</strain>
    </source>
</reference>
<dbReference type="GO" id="GO:0046872">
    <property type="term" value="F:metal ion binding"/>
    <property type="evidence" value="ECO:0007669"/>
    <property type="project" value="UniProtKB-KW"/>
</dbReference>
<dbReference type="OrthoDB" id="93019at2759"/>
<dbReference type="InterPro" id="IPR003819">
    <property type="entry name" value="TauD/TfdA-like"/>
</dbReference>
<gene>
    <name evidence="8" type="ORF">BO82DRAFT_420158</name>
</gene>
<dbReference type="InterPro" id="IPR051178">
    <property type="entry name" value="TfdA_dioxygenase"/>
</dbReference>
<organism evidence="8 9">
    <name type="scientific">Aspergillus uvarum CBS 121591</name>
    <dbReference type="NCBI Taxonomy" id="1448315"/>
    <lineage>
        <taxon>Eukaryota</taxon>
        <taxon>Fungi</taxon>
        <taxon>Dikarya</taxon>
        <taxon>Ascomycota</taxon>
        <taxon>Pezizomycotina</taxon>
        <taxon>Eurotiomycetes</taxon>
        <taxon>Eurotiomycetidae</taxon>
        <taxon>Eurotiales</taxon>
        <taxon>Aspergillaceae</taxon>
        <taxon>Aspergillus</taxon>
        <taxon>Aspergillus subgen. Circumdati</taxon>
    </lineage>
</organism>
<keyword evidence="9" id="KW-1185">Reference proteome</keyword>
<dbReference type="AlphaFoldDB" id="A0A319CKT1"/>
<evidence type="ECO:0000256" key="2">
    <source>
        <dbReference type="ARBA" id="ARBA00005896"/>
    </source>
</evidence>
<keyword evidence="5" id="KW-0560">Oxidoreductase</keyword>
<dbReference type="EMBL" id="KZ821721">
    <property type="protein sequence ID" value="PYH79283.1"/>
    <property type="molecule type" value="Genomic_DNA"/>
</dbReference>
<keyword evidence="6" id="KW-0408">Iron</keyword>
<accession>A0A319CKT1</accession>
<dbReference type="InterPro" id="IPR042098">
    <property type="entry name" value="TauD-like_sf"/>
</dbReference>
<dbReference type="STRING" id="1448315.A0A319CKT1"/>
<dbReference type="Pfam" id="PF02668">
    <property type="entry name" value="TauD"/>
    <property type="match status" value="1"/>
</dbReference>
<evidence type="ECO:0000313" key="8">
    <source>
        <dbReference type="EMBL" id="PYH79283.1"/>
    </source>
</evidence>
<evidence type="ECO:0000313" key="9">
    <source>
        <dbReference type="Proteomes" id="UP000248340"/>
    </source>
</evidence>
<evidence type="ECO:0000256" key="6">
    <source>
        <dbReference type="ARBA" id="ARBA00023004"/>
    </source>
</evidence>
<protein>
    <submittedName>
        <fullName evidence="8">Alpha-ketoglutarate dependent xanthine dioxygenase</fullName>
    </submittedName>
</protein>
<evidence type="ECO:0000256" key="4">
    <source>
        <dbReference type="ARBA" id="ARBA00022964"/>
    </source>
</evidence>
<evidence type="ECO:0000259" key="7">
    <source>
        <dbReference type="Pfam" id="PF02668"/>
    </source>
</evidence>
<feature type="domain" description="TauD/TfdA-like" evidence="7">
    <location>
        <begin position="7"/>
        <end position="339"/>
    </location>
</feature>
<name>A0A319CKT1_9EURO</name>